<feature type="transmembrane region" description="Helical" evidence="1">
    <location>
        <begin position="91"/>
        <end position="115"/>
    </location>
</feature>
<keyword evidence="1" id="KW-1133">Transmembrane helix</keyword>
<protein>
    <submittedName>
        <fullName evidence="2">Uncharacterized protein</fullName>
    </submittedName>
</protein>
<sequence length="117" mass="12752">MQEQNYASPDPSRPERGFWGRLAQGEFGLAKTYWVYNVVVGIAANLIANEITSLASLTLFMALYVPYQATVLMGIWRAAGTYQGLKIWAMLARAAVVLGSILLAFSVLGLLNLLVQG</sequence>
<organism evidence="2 3">
    <name type="scientific">Geoalkalibacter ferrihydriticus DSM 17813</name>
    <dbReference type="NCBI Taxonomy" id="1121915"/>
    <lineage>
        <taxon>Bacteria</taxon>
        <taxon>Pseudomonadati</taxon>
        <taxon>Thermodesulfobacteriota</taxon>
        <taxon>Desulfuromonadia</taxon>
        <taxon>Desulfuromonadales</taxon>
        <taxon>Geoalkalibacteraceae</taxon>
        <taxon>Geoalkalibacter</taxon>
    </lineage>
</organism>
<dbReference type="Proteomes" id="UP000035068">
    <property type="component" value="Unassembled WGS sequence"/>
</dbReference>
<feature type="transmembrane region" description="Helical" evidence="1">
    <location>
        <begin position="33"/>
        <end position="52"/>
    </location>
</feature>
<keyword evidence="3" id="KW-1185">Reference proteome</keyword>
<evidence type="ECO:0000313" key="3">
    <source>
        <dbReference type="Proteomes" id="UP000035068"/>
    </source>
</evidence>
<keyword evidence="1" id="KW-0812">Transmembrane</keyword>
<gene>
    <name evidence="2" type="ORF">GFER_00320</name>
</gene>
<dbReference type="EMBL" id="JWJD01000001">
    <property type="protein sequence ID" value="KIH77251.1"/>
    <property type="molecule type" value="Genomic_DNA"/>
</dbReference>
<proteinExistence type="predicted"/>
<feature type="transmembrane region" description="Helical" evidence="1">
    <location>
        <begin position="59"/>
        <end position="79"/>
    </location>
</feature>
<dbReference type="RefSeq" id="WP_040095037.1">
    <property type="nucleotide sequence ID" value="NZ_JWJD01000001.1"/>
</dbReference>
<reference evidence="2 3" key="1">
    <citation type="submission" date="2014-12" db="EMBL/GenBank/DDBJ databases">
        <title>Genomes of Geoalkalibacter ferrihydriticus and Geoalkalibacter subterraneus, two haloalkaliphilic metal-reducing members of the Geobacteraceae.</title>
        <authorList>
            <person name="Badalamenti J.P."/>
            <person name="Torres C.I."/>
            <person name="Krajmalnik-Brown R."/>
            <person name="Bond D.R."/>
        </authorList>
    </citation>
    <scope>NUCLEOTIDE SEQUENCE [LARGE SCALE GENOMIC DNA]</scope>
    <source>
        <strain evidence="2 3">DSM 17813</strain>
    </source>
</reference>
<accession>A0A0C2HJL5</accession>
<dbReference type="AlphaFoldDB" id="A0A0C2HJL5"/>
<comment type="caution">
    <text evidence="2">The sequence shown here is derived from an EMBL/GenBank/DDBJ whole genome shotgun (WGS) entry which is preliminary data.</text>
</comment>
<evidence type="ECO:0000313" key="2">
    <source>
        <dbReference type="EMBL" id="KIH77251.1"/>
    </source>
</evidence>
<keyword evidence="1" id="KW-0472">Membrane</keyword>
<name>A0A0C2HJL5_9BACT</name>
<evidence type="ECO:0000256" key="1">
    <source>
        <dbReference type="SAM" id="Phobius"/>
    </source>
</evidence>